<sequence>MNSNEVDRDDRIRTALYEYLGLTSEDNLINEDNEINTDSVGSHNGGEDKHMDEQAEETFAYSGKSEEVYSKE</sequence>
<feature type="region of interest" description="Disordered" evidence="1">
    <location>
        <begin position="33"/>
        <end position="52"/>
    </location>
</feature>
<accession>A0AAE1VU89</accession>
<evidence type="ECO:0000313" key="2">
    <source>
        <dbReference type="EMBL" id="KAK4373015.1"/>
    </source>
</evidence>
<comment type="caution">
    <text evidence="2">The sequence shown here is derived from an EMBL/GenBank/DDBJ whole genome shotgun (WGS) entry which is preliminary data.</text>
</comment>
<reference evidence="2" key="1">
    <citation type="submission" date="2023-12" db="EMBL/GenBank/DDBJ databases">
        <title>Genome assembly of Anisodus tanguticus.</title>
        <authorList>
            <person name="Wang Y.-J."/>
        </authorList>
    </citation>
    <scope>NUCLEOTIDE SEQUENCE</scope>
    <source>
        <strain evidence="2">KB-2021</strain>
        <tissue evidence="2">Leaf</tissue>
    </source>
</reference>
<keyword evidence="3" id="KW-1185">Reference proteome</keyword>
<dbReference type="Proteomes" id="UP001291623">
    <property type="component" value="Unassembled WGS sequence"/>
</dbReference>
<proteinExistence type="predicted"/>
<gene>
    <name evidence="2" type="ORF">RND71_008399</name>
</gene>
<evidence type="ECO:0000256" key="1">
    <source>
        <dbReference type="SAM" id="MobiDB-lite"/>
    </source>
</evidence>
<evidence type="ECO:0000313" key="3">
    <source>
        <dbReference type="Proteomes" id="UP001291623"/>
    </source>
</evidence>
<protein>
    <submittedName>
        <fullName evidence="2">Uncharacterized protein</fullName>
    </submittedName>
</protein>
<organism evidence="2 3">
    <name type="scientific">Anisodus tanguticus</name>
    <dbReference type="NCBI Taxonomy" id="243964"/>
    <lineage>
        <taxon>Eukaryota</taxon>
        <taxon>Viridiplantae</taxon>
        <taxon>Streptophyta</taxon>
        <taxon>Embryophyta</taxon>
        <taxon>Tracheophyta</taxon>
        <taxon>Spermatophyta</taxon>
        <taxon>Magnoliopsida</taxon>
        <taxon>eudicotyledons</taxon>
        <taxon>Gunneridae</taxon>
        <taxon>Pentapetalae</taxon>
        <taxon>asterids</taxon>
        <taxon>lamiids</taxon>
        <taxon>Solanales</taxon>
        <taxon>Solanaceae</taxon>
        <taxon>Solanoideae</taxon>
        <taxon>Hyoscyameae</taxon>
        <taxon>Anisodus</taxon>
    </lineage>
</organism>
<name>A0AAE1VU89_9SOLA</name>
<dbReference type="EMBL" id="JAVYJV010000004">
    <property type="protein sequence ID" value="KAK4373015.1"/>
    <property type="molecule type" value="Genomic_DNA"/>
</dbReference>
<dbReference type="AlphaFoldDB" id="A0AAE1VU89"/>